<evidence type="ECO:0000313" key="1">
    <source>
        <dbReference type="EMBL" id="GJS71645.1"/>
    </source>
</evidence>
<dbReference type="Proteomes" id="UP001151760">
    <property type="component" value="Unassembled WGS sequence"/>
</dbReference>
<organism evidence="1 2">
    <name type="scientific">Tanacetum coccineum</name>
    <dbReference type="NCBI Taxonomy" id="301880"/>
    <lineage>
        <taxon>Eukaryota</taxon>
        <taxon>Viridiplantae</taxon>
        <taxon>Streptophyta</taxon>
        <taxon>Embryophyta</taxon>
        <taxon>Tracheophyta</taxon>
        <taxon>Spermatophyta</taxon>
        <taxon>Magnoliopsida</taxon>
        <taxon>eudicotyledons</taxon>
        <taxon>Gunneridae</taxon>
        <taxon>Pentapetalae</taxon>
        <taxon>asterids</taxon>
        <taxon>campanulids</taxon>
        <taxon>Asterales</taxon>
        <taxon>Asteraceae</taxon>
        <taxon>Asteroideae</taxon>
        <taxon>Anthemideae</taxon>
        <taxon>Anthemidinae</taxon>
        <taxon>Tanacetum</taxon>
    </lineage>
</organism>
<evidence type="ECO:0000313" key="2">
    <source>
        <dbReference type="Proteomes" id="UP001151760"/>
    </source>
</evidence>
<reference evidence="1" key="2">
    <citation type="submission" date="2022-01" db="EMBL/GenBank/DDBJ databases">
        <authorList>
            <person name="Yamashiro T."/>
            <person name="Shiraishi A."/>
            <person name="Satake H."/>
            <person name="Nakayama K."/>
        </authorList>
    </citation>
    <scope>NUCLEOTIDE SEQUENCE</scope>
</reference>
<dbReference type="PANTHER" id="PTHR11439">
    <property type="entry name" value="GAG-POL-RELATED RETROTRANSPOSON"/>
    <property type="match status" value="1"/>
</dbReference>
<reference evidence="1" key="1">
    <citation type="journal article" date="2022" name="Int. J. Mol. Sci.">
        <title>Draft Genome of Tanacetum Coccineum: Genomic Comparison of Closely Related Tanacetum-Family Plants.</title>
        <authorList>
            <person name="Yamashiro T."/>
            <person name="Shiraishi A."/>
            <person name="Nakayama K."/>
            <person name="Satake H."/>
        </authorList>
    </citation>
    <scope>NUCLEOTIDE SEQUENCE</scope>
</reference>
<comment type="caution">
    <text evidence="1">The sequence shown here is derived from an EMBL/GenBank/DDBJ whole genome shotgun (WGS) entry which is preliminary data.</text>
</comment>
<dbReference type="EMBL" id="BQNB010010021">
    <property type="protein sequence ID" value="GJS71645.1"/>
    <property type="molecule type" value="Genomic_DNA"/>
</dbReference>
<keyword evidence="2" id="KW-1185">Reference proteome</keyword>
<dbReference type="PANTHER" id="PTHR11439:SF483">
    <property type="entry name" value="PEPTIDE SYNTHASE GLIP-LIKE, PUTATIVE (AFU_ORTHOLOGUE AFUA_3G12920)-RELATED"/>
    <property type="match status" value="1"/>
</dbReference>
<accession>A0ABQ4Y2R5</accession>
<proteinExistence type="predicted"/>
<dbReference type="CDD" id="cd09272">
    <property type="entry name" value="RNase_HI_RT_Ty1"/>
    <property type="match status" value="1"/>
</dbReference>
<name>A0ABQ4Y2R5_9ASTR</name>
<gene>
    <name evidence="1" type="ORF">Tco_0704486</name>
</gene>
<protein>
    <submittedName>
        <fullName evidence="1">Uncharacterized protein</fullName>
    </submittedName>
</protein>
<sequence>MYCDNKSAIALSCNNIQHSRSKHVDIRFHFIKEHIENGVIELYFVNTEYQLANIFTKALARERIEFLINKLGMQSFIPETLKQLADEVDEVIIAKCIGESSHAIDNTDVHSFQPQSHDYDGPEMSIRTRSWNPTMPVQTDDILAQDPEMCMFALTVSIVKPKNIKEAMTDSAWIEAIQEELHQFDRLKVWELVNKPFGKMIIKLKWLWKNKKGEDRLLIRKKHGFSVFRFHADTRFFPIYSGRETAFLNGPLMKEVYTCSAEGVRDPDLQKNLPSKESLYGFLKQAPRAGILDADLAGCLDTRKSTSRGYSFLGDKLDKLDVKEN</sequence>